<dbReference type="PATRIC" id="fig|1278076.4.peg.4588"/>
<evidence type="ECO:0000256" key="2">
    <source>
        <dbReference type="SAM" id="Phobius"/>
    </source>
</evidence>
<keyword evidence="2" id="KW-1133">Transmembrane helix</keyword>
<evidence type="ECO:0000313" key="4">
    <source>
        <dbReference type="Proteomes" id="UP000011731"/>
    </source>
</evidence>
<sequence>MIDTDDLLYRVDSHYLGPTGKTMPIRIRYTAAGLGVALFAAVFVTARALVHAPLSFKSLVVMVALTVVLTSKITRHVGPDRPVRSVLRAAWNDLTAPRPPKPGHAVTVPLPPRTPTLSTEGWPEAVCATGTDRDDAGDNESEKR</sequence>
<feature type="transmembrane region" description="Helical" evidence="2">
    <location>
        <begin position="29"/>
        <end position="50"/>
    </location>
</feature>
<evidence type="ECO:0008006" key="5">
    <source>
        <dbReference type="Google" id="ProtNLM"/>
    </source>
</evidence>
<accession>M2Z575</accession>
<gene>
    <name evidence="3" type="ORF">G352_22381</name>
</gene>
<protein>
    <recommendedName>
        <fullName evidence="5">Transmembrane protein</fullName>
    </recommendedName>
</protein>
<keyword evidence="2" id="KW-0472">Membrane</keyword>
<dbReference type="Proteomes" id="UP000011731">
    <property type="component" value="Unassembled WGS sequence"/>
</dbReference>
<evidence type="ECO:0000313" key="3">
    <source>
        <dbReference type="EMBL" id="EME56008.1"/>
    </source>
</evidence>
<proteinExistence type="predicted"/>
<evidence type="ECO:0000256" key="1">
    <source>
        <dbReference type="SAM" id="MobiDB-lite"/>
    </source>
</evidence>
<feature type="compositionally biased region" description="Basic and acidic residues" evidence="1">
    <location>
        <begin position="131"/>
        <end position="144"/>
    </location>
</feature>
<organism evidence="3 4">
    <name type="scientific">Rhodococcus ruber BKS 20-38</name>
    <dbReference type="NCBI Taxonomy" id="1278076"/>
    <lineage>
        <taxon>Bacteria</taxon>
        <taxon>Bacillati</taxon>
        <taxon>Actinomycetota</taxon>
        <taxon>Actinomycetes</taxon>
        <taxon>Mycobacteriales</taxon>
        <taxon>Nocardiaceae</taxon>
        <taxon>Rhodococcus</taxon>
    </lineage>
</organism>
<reference evidence="3 4" key="1">
    <citation type="journal article" date="2013" name="Genome Announc.">
        <title>Draft Genome Sequence of Rhodococcus ruber Strain BKS 20-38.</title>
        <authorList>
            <person name="Bala M."/>
            <person name="Kumar S."/>
            <person name="Raghava G.P."/>
            <person name="Mayilraj S."/>
        </authorList>
    </citation>
    <scope>NUCLEOTIDE SEQUENCE [LARGE SCALE GENOMIC DNA]</scope>
    <source>
        <strain evidence="3 4">BKS 20-38</strain>
    </source>
</reference>
<comment type="caution">
    <text evidence="3">The sequence shown here is derived from an EMBL/GenBank/DDBJ whole genome shotgun (WGS) entry which is preliminary data.</text>
</comment>
<dbReference type="EMBL" id="AOEX01000083">
    <property type="protein sequence ID" value="EME56008.1"/>
    <property type="molecule type" value="Genomic_DNA"/>
</dbReference>
<name>M2Z575_9NOCA</name>
<keyword evidence="4" id="KW-1185">Reference proteome</keyword>
<keyword evidence="2" id="KW-0812">Transmembrane</keyword>
<dbReference type="RefSeq" id="WP_003938539.1">
    <property type="nucleotide sequence ID" value="NZ_AOEX01000083.1"/>
</dbReference>
<feature type="region of interest" description="Disordered" evidence="1">
    <location>
        <begin position="98"/>
        <end position="144"/>
    </location>
</feature>
<dbReference type="AlphaFoldDB" id="M2Z575"/>